<reference evidence="13 14" key="1">
    <citation type="submission" date="2009-03" db="EMBL/GenBank/DDBJ databases">
        <authorList>
            <person name="Warren W."/>
            <person name="Ye L."/>
            <person name="Minx P."/>
            <person name="Worley K."/>
            <person name="Gibbs R."/>
            <person name="Wilson R.K."/>
        </authorList>
    </citation>
    <scope>NUCLEOTIDE SEQUENCE [LARGE SCALE GENOMIC DNA]</scope>
</reference>
<dbReference type="PANTHER" id="PTHR10662:SF15">
    <property type="entry name" value="NUCLEAR RNA EXPORT FACTOR 5"/>
    <property type="match status" value="1"/>
</dbReference>
<dbReference type="PROSITE" id="PS50177">
    <property type="entry name" value="NTF2_DOMAIN"/>
    <property type="match status" value="1"/>
</dbReference>
<dbReference type="Pfam" id="PF24048">
    <property type="entry name" value="LRR_NXF1-5"/>
    <property type="match status" value="1"/>
</dbReference>
<dbReference type="InterPro" id="IPR005637">
    <property type="entry name" value="TAP_C_dom"/>
</dbReference>
<dbReference type="GO" id="GO:0016973">
    <property type="term" value="P:poly(A)+ mRNA export from nucleus"/>
    <property type="evidence" value="ECO:0007669"/>
    <property type="project" value="TreeGrafter"/>
</dbReference>
<dbReference type="CDD" id="cd14342">
    <property type="entry name" value="UBA_TAP-C"/>
    <property type="match status" value="1"/>
</dbReference>
<keyword evidence="6" id="KW-0433">Leucine-rich repeat</keyword>
<dbReference type="SUPFAM" id="SSF54928">
    <property type="entry name" value="RNA-binding domain, RBD"/>
    <property type="match status" value="1"/>
</dbReference>
<keyword evidence="8" id="KW-0509">mRNA transport</keyword>
<dbReference type="InterPro" id="IPR015245">
    <property type="entry name" value="Tap_RNA-bd"/>
</dbReference>
<keyword evidence="4" id="KW-0813">Transport</keyword>
<dbReference type="SUPFAM" id="SSF54427">
    <property type="entry name" value="NTF2-like"/>
    <property type="match status" value="1"/>
</dbReference>
<feature type="region of interest" description="Disordered" evidence="10">
    <location>
        <begin position="659"/>
        <end position="682"/>
    </location>
</feature>
<evidence type="ECO:0000256" key="4">
    <source>
        <dbReference type="ARBA" id="ARBA00022448"/>
    </source>
</evidence>
<dbReference type="Pfam" id="PF22602">
    <property type="entry name" value="NXF_NTF2"/>
    <property type="match status" value="1"/>
</dbReference>
<dbReference type="InterPro" id="IPR002075">
    <property type="entry name" value="NTF2_dom"/>
</dbReference>
<evidence type="ECO:0000256" key="10">
    <source>
        <dbReference type="SAM" id="MobiDB-lite"/>
    </source>
</evidence>
<dbReference type="InterPro" id="IPR035979">
    <property type="entry name" value="RBD_domain_sf"/>
</dbReference>
<dbReference type="FunFam" id="3.80.10.10:FF:000183">
    <property type="entry name" value="nuclear RNA export factor 2-like"/>
    <property type="match status" value="1"/>
</dbReference>
<dbReference type="FunFam" id="3.10.450.50:FF:000004">
    <property type="entry name" value="Nuclear RNA export factor 1"/>
    <property type="match status" value="1"/>
</dbReference>
<evidence type="ECO:0000256" key="2">
    <source>
        <dbReference type="ARBA" id="ARBA00004642"/>
    </source>
</evidence>
<reference evidence="13" key="3">
    <citation type="submission" date="2025-09" db="UniProtKB">
        <authorList>
            <consortium name="Ensembl"/>
        </authorList>
    </citation>
    <scope>IDENTIFICATION</scope>
</reference>
<feature type="compositionally biased region" description="Low complexity" evidence="10">
    <location>
        <begin position="672"/>
        <end position="682"/>
    </location>
</feature>
<evidence type="ECO:0000256" key="8">
    <source>
        <dbReference type="ARBA" id="ARBA00022816"/>
    </source>
</evidence>
<protein>
    <recommendedName>
        <fullName evidence="15">Nuclear RNA export factor 2</fullName>
    </recommendedName>
</protein>
<evidence type="ECO:0000256" key="7">
    <source>
        <dbReference type="ARBA" id="ARBA00022737"/>
    </source>
</evidence>
<dbReference type="InterPro" id="IPR057125">
    <property type="entry name" value="NXF1/2/3/5-like_LRR"/>
</dbReference>
<dbReference type="SUPFAM" id="SSF52058">
    <property type="entry name" value="L domain-like"/>
    <property type="match status" value="1"/>
</dbReference>
<evidence type="ECO:0000259" key="11">
    <source>
        <dbReference type="PROSITE" id="PS50177"/>
    </source>
</evidence>
<dbReference type="GO" id="GO:0003723">
    <property type="term" value="F:RNA binding"/>
    <property type="evidence" value="ECO:0007669"/>
    <property type="project" value="InterPro"/>
</dbReference>
<dbReference type="InterPro" id="IPR012677">
    <property type="entry name" value="Nucleotide-bd_a/b_plait_sf"/>
</dbReference>
<dbReference type="Gene3D" id="3.80.10.10">
    <property type="entry name" value="Ribonuclease Inhibitor"/>
    <property type="match status" value="1"/>
</dbReference>
<dbReference type="SUPFAM" id="SSF46934">
    <property type="entry name" value="UBA-like"/>
    <property type="match status" value="1"/>
</dbReference>
<evidence type="ECO:0000313" key="13">
    <source>
        <dbReference type="Ensembl" id="ENSCJAP00000090387.1"/>
    </source>
</evidence>
<evidence type="ECO:0000256" key="1">
    <source>
        <dbReference type="ARBA" id="ARBA00004496"/>
    </source>
</evidence>
<dbReference type="Gene3D" id="1.10.8.10">
    <property type="entry name" value="DNA helicase RuvA subunit, C-terminal domain"/>
    <property type="match status" value="1"/>
</dbReference>
<feature type="domain" description="TAP-C" evidence="12">
    <location>
        <begin position="564"/>
        <end position="621"/>
    </location>
</feature>
<gene>
    <name evidence="13" type="primary">LOC100414986</name>
</gene>
<dbReference type="Ensembl" id="ENSCJAT00000126104.1">
    <property type="protein sequence ID" value="ENSCJAP00000090387.1"/>
    <property type="gene ID" value="ENSCJAG00000073269.1"/>
</dbReference>
<feature type="domain" description="NTF2" evidence="11">
    <location>
        <begin position="385"/>
        <end position="535"/>
    </location>
</feature>
<keyword evidence="9" id="KW-0539">Nucleus</keyword>
<dbReference type="Gene3D" id="3.30.70.330">
    <property type="match status" value="1"/>
</dbReference>
<dbReference type="Pfam" id="PF03943">
    <property type="entry name" value="TAP_C"/>
    <property type="match status" value="1"/>
</dbReference>
<evidence type="ECO:0008006" key="15">
    <source>
        <dbReference type="Google" id="ProtNLM"/>
    </source>
</evidence>
<reference evidence="13" key="2">
    <citation type="submission" date="2025-08" db="UniProtKB">
        <authorList>
            <consortium name="Ensembl"/>
        </authorList>
    </citation>
    <scope>IDENTIFICATION</scope>
</reference>
<evidence type="ECO:0000256" key="3">
    <source>
        <dbReference type="ARBA" id="ARBA00009285"/>
    </source>
</evidence>
<dbReference type="AlphaFoldDB" id="A0A8I4A500"/>
<comment type="similarity">
    <text evidence="3">Belongs to the NXF family.</text>
</comment>
<feature type="region of interest" description="Disordered" evidence="10">
    <location>
        <begin position="1"/>
        <end position="57"/>
    </location>
</feature>
<dbReference type="InterPro" id="IPR018222">
    <property type="entry name" value="Nuclear_transport_factor_2_euk"/>
</dbReference>
<dbReference type="PROSITE" id="PS51281">
    <property type="entry name" value="TAP_C"/>
    <property type="match status" value="1"/>
</dbReference>
<dbReference type="InterPro" id="IPR009060">
    <property type="entry name" value="UBA-like_sf"/>
</dbReference>
<dbReference type="InterPro" id="IPR030217">
    <property type="entry name" value="NXF_fam"/>
</dbReference>
<dbReference type="CDD" id="cd00780">
    <property type="entry name" value="NTF2"/>
    <property type="match status" value="1"/>
</dbReference>
<dbReference type="GO" id="GO:0042272">
    <property type="term" value="C:nuclear RNA export factor complex"/>
    <property type="evidence" value="ECO:0007669"/>
    <property type="project" value="UniProtKB-ARBA"/>
</dbReference>
<keyword evidence="5" id="KW-0963">Cytoplasm</keyword>
<dbReference type="InterPro" id="IPR001611">
    <property type="entry name" value="Leu-rich_rpt"/>
</dbReference>
<dbReference type="Gene3D" id="3.10.450.50">
    <property type="match status" value="1"/>
</dbReference>
<keyword evidence="14" id="KW-1185">Reference proteome</keyword>
<proteinExistence type="inferred from homology"/>
<dbReference type="Proteomes" id="UP000008225">
    <property type="component" value="Chromosome X"/>
</dbReference>
<name>A0A8I4A500_CALJA</name>
<dbReference type="FunFam" id="1.10.8.10:FF:000018">
    <property type="entry name" value="Nuclear RNA export factor 1"/>
    <property type="match status" value="1"/>
</dbReference>
<dbReference type="PROSITE" id="PS51450">
    <property type="entry name" value="LRR"/>
    <property type="match status" value="1"/>
</dbReference>
<comment type="subcellular location">
    <subcellularLocation>
        <location evidence="1">Cytoplasm</location>
    </subcellularLocation>
    <subcellularLocation>
        <location evidence="2">Nucleus</location>
        <location evidence="2">Nucleoplasm</location>
    </subcellularLocation>
</comment>
<dbReference type="SMART" id="SM00804">
    <property type="entry name" value="TAP_C"/>
    <property type="match status" value="1"/>
</dbReference>
<dbReference type="Pfam" id="PF09162">
    <property type="entry name" value="Tap-RNA_bind"/>
    <property type="match status" value="1"/>
</dbReference>
<accession>A0A8I4A500</accession>
<dbReference type="GO" id="GO:0005654">
    <property type="term" value="C:nucleoplasm"/>
    <property type="evidence" value="ECO:0007669"/>
    <property type="project" value="UniProtKB-SubCell"/>
</dbReference>
<sequence>MCSTLRKCGTYRTEGRHDHGRTKGGSPFQDNFDKRNPRYEHGGHEFLPSERQENDGSVEMGDVHKDRQLRHTPYNIERSRKLVKWHSEDQIYTTTWRNRKLPERKMMEDTRDGKTRAWFKVTIPYGGKYDKAWLMNSIQSHCSVPFTPLDFHYFQNRAHFFVQGAGTASALKDVNYTICDDQNRKICIFVNQSTAPYSVKNKLKPSQMQLLKLTMDKRYDVSKQALDLQSLRFDPDLTGHDIDIILNRRNCMAATLKVIESNFPELLSLNLCNNKLYQLDGLSDITEKAPKVKILNLSRNELKSVWELGKVKGLKLEELWLEGNPLCSTFSDESAYVSAIQNCFPKLLRLDGRELAPAMNVDTDSSELMKPCKESCNGSETLKHTVLQFLQQYYSIYDSGDRRGLLGAYHEEACFSMTIPFNPEDSAPKSLSQYFEDSRNIKTLKDPYLREELLKHTKRDIVDFLSTLPKTQHDLSSILVDMWYQTKWMLCFSVNGVFKEVEGQSQGSVLAFTRTFIVTPGSSSSLCIVNDELFVRDASPQETQSTFSIPVSTPSSSSELSLSQERQEMVQAFSAQSGMKLEWSQKCLQDNEWNYTRAGQIFTVLQVRSGNQVGKRRLSLGRQEGQEDGVRVAWGWNSGHLALLTSQLLLFFTSSRPRARSQRRPSSRSPERSPSTSSLSSLTSSLFPLFTSRRPCPGAALEAWPIRKPKLTGRLQCHNHPKSHLPCVFAPLMIPVYFHNKE</sequence>
<dbReference type="PANTHER" id="PTHR10662">
    <property type="entry name" value="NUCLEAR RNA EXPORT FACTOR"/>
    <property type="match status" value="1"/>
</dbReference>
<organism evidence="13 14">
    <name type="scientific">Callithrix jacchus</name>
    <name type="common">White-tufted-ear marmoset</name>
    <name type="synonym">Simia Jacchus</name>
    <dbReference type="NCBI Taxonomy" id="9483"/>
    <lineage>
        <taxon>Eukaryota</taxon>
        <taxon>Metazoa</taxon>
        <taxon>Chordata</taxon>
        <taxon>Craniata</taxon>
        <taxon>Vertebrata</taxon>
        <taxon>Euteleostomi</taxon>
        <taxon>Mammalia</taxon>
        <taxon>Eutheria</taxon>
        <taxon>Euarchontoglires</taxon>
        <taxon>Primates</taxon>
        <taxon>Haplorrhini</taxon>
        <taxon>Platyrrhini</taxon>
        <taxon>Cebidae</taxon>
        <taxon>Callitrichinae</taxon>
        <taxon>Callithrix</taxon>
        <taxon>Callithrix</taxon>
    </lineage>
</organism>
<dbReference type="InterPro" id="IPR032675">
    <property type="entry name" value="LRR_dom_sf"/>
</dbReference>
<evidence type="ECO:0000256" key="6">
    <source>
        <dbReference type="ARBA" id="ARBA00022614"/>
    </source>
</evidence>
<evidence type="ECO:0000256" key="9">
    <source>
        <dbReference type="ARBA" id="ARBA00023242"/>
    </source>
</evidence>
<evidence type="ECO:0000256" key="5">
    <source>
        <dbReference type="ARBA" id="ARBA00022490"/>
    </source>
</evidence>
<keyword evidence="7" id="KW-0677">Repeat</keyword>
<evidence type="ECO:0000313" key="14">
    <source>
        <dbReference type="Proteomes" id="UP000008225"/>
    </source>
</evidence>
<dbReference type="FunFam" id="3.30.70.330:FF:000165">
    <property type="entry name" value="nuclear RNA export factor 1"/>
    <property type="match status" value="1"/>
</dbReference>
<dbReference type="GeneTree" id="ENSGT00390000007539"/>
<feature type="compositionally biased region" description="Basic and acidic residues" evidence="10">
    <location>
        <begin position="31"/>
        <end position="54"/>
    </location>
</feature>
<dbReference type="InterPro" id="IPR032710">
    <property type="entry name" value="NTF2-like_dom_sf"/>
</dbReference>
<dbReference type="GO" id="GO:0005737">
    <property type="term" value="C:cytoplasm"/>
    <property type="evidence" value="ECO:0007669"/>
    <property type="project" value="UniProtKB-SubCell"/>
</dbReference>
<evidence type="ECO:0000259" key="12">
    <source>
        <dbReference type="PROSITE" id="PS51281"/>
    </source>
</evidence>